<comment type="caution">
    <text evidence="1">The sequence shown here is derived from an EMBL/GenBank/DDBJ whole genome shotgun (WGS) entry which is preliminary data.</text>
</comment>
<name>A0A519BKF0_9DELT</name>
<evidence type="ECO:0000313" key="2">
    <source>
        <dbReference type="Proteomes" id="UP000319296"/>
    </source>
</evidence>
<dbReference type="AlphaFoldDB" id="A0A519BKF0"/>
<dbReference type="SUPFAM" id="SSF51182">
    <property type="entry name" value="RmlC-like cupins"/>
    <property type="match status" value="1"/>
</dbReference>
<gene>
    <name evidence="1" type="ORF">EVG15_09465</name>
</gene>
<sequence>MIRTLNKMESLIEKIIHNGNLLSIIIRANFKKSGITFFTPLDFSQQLGYMSHPKGKIIEPHIHNVVKREIHYTKEVLIIKKGKLKVNFYSEDKNFIESKFLYEGDVILLAEGGHGFEVIEDIEMIEVKQGPYCGEADKTRFIPKEDDNNGK</sequence>
<accession>A0A519BKF0</accession>
<dbReference type="Proteomes" id="UP000319296">
    <property type="component" value="Unassembled WGS sequence"/>
</dbReference>
<reference evidence="1 2" key="1">
    <citation type="journal article" date="2019" name="ISME J.">
        <title>Insights into ecological role of a new deltaproteobacterial order Candidatus Acidulodesulfobacterales by metagenomics and metatranscriptomics.</title>
        <authorList>
            <person name="Tan S."/>
            <person name="Liu J."/>
            <person name="Fang Y."/>
            <person name="Hedlund B.P."/>
            <person name="Lian Z.H."/>
            <person name="Huang L.Y."/>
            <person name="Li J.T."/>
            <person name="Huang L.N."/>
            <person name="Li W.J."/>
            <person name="Jiang H.C."/>
            <person name="Dong H.L."/>
            <person name="Shu W.S."/>
        </authorList>
    </citation>
    <scope>NUCLEOTIDE SEQUENCE [LARGE SCALE GENOMIC DNA]</scope>
    <source>
        <strain evidence="1">AP1</strain>
    </source>
</reference>
<dbReference type="EMBL" id="SGBB01000023">
    <property type="protein sequence ID" value="RZD17752.1"/>
    <property type="molecule type" value="Genomic_DNA"/>
</dbReference>
<protein>
    <recommendedName>
        <fullName evidence="3">Mannose-6-phosphate isomerase type II C-terminal domain-containing protein</fullName>
    </recommendedName>
</protein>
<organism evidence="1 2">
    <name type="scientific">Candidatus Acididesulfobacter diazotrophicus</name>
    <dbReference type="NCBI Taxonomy" id="2597226"/>
    <lineage>
        <taxon>Bacteria</taxon>
        <taxon>Deltaproteobacteria</taxon>
        <taxon>Candidatus Acidulodesulfobacterales</taxon>
        <taxon>Candidatus Acididesulfobacter</taxon>
    </lineage>
</organism>
<proteinExistence type="predicted"/>
<evidence type="ECO:0000313" key="1">
    <source>
        <dbReference type="EMBL" id="RZD17752.1"/>
    </source>
</evidence>
<evidence type="ECO:0008006" key="3">
    <source>
        <dbReference type="Google" id="ProtNLM"/>
    </source>
</evidence>
<dbReference type="InterPro" id="IPR011051">
    <property type="entry name" value="RmlC_Cupin_sf"/>
</dbReference>